<organism evidence="1">
    <name type="scientific">Anguilla anguilla</name>
    <name type="common">European freshwater eel</name>
    <name type="synonym">Muraena anguilla</name>
    <dbReference type="NCBI Taxonomy" id="7936"/>
    <lineage>
        <taxon>Eukaryota</taxon>
        <taxon>Metazoa</taxon>
        <taxon>Chordata</taxon>
        <taxon>Craniata</taxon>
        <taxon>Vertebrata</taxon>
        <taxon>Euteleostomi</taxon>
        <taxon>Actinopterygii</taxon>
        <taxon>Neopterygii</taxon>
        <taxon>Teleostei</taxon>
        <taxon>Anguilliformes</taxon>
        <taxon>Anguillidae</taxon>
        <taxon>Anguilla</taxon>
    </lineage>
</organism>
<evidence type="ECO:0000313" key="1">
    <source>
        <dbReference type="EMBL" id="JAH40344.1"/>
    </source>
</evidence>
<protein>
    <submittedName>
        <fullName evidence="1">Uncharacterized protein</fullName>
    </submittedName>
</protein>
<proteinExistence type="predicted"/>
<reference evidence="1" key="2">
    <citation type="journal article" date="2015" name="Fish Shellfish Immunol.">
        <title>Early steps in the European eel (Anguilla anguilla)-Vibrio vulnificus interaction in the gills: Role of the RtxA13 toxin.</title>
        <authorList>
            <person name="Callol A."/>
            <person name="Pajuelo D."/>
            <person name="Ebbesson L."/>
            <person name="Teles M."/>
            <person name="MacKenzie S."/>
            <person name="Amaro C."/>
        </authorList>
    </citation>
    <scope>NUCLEOTIDE SEQUENCE</scope>
</reference>
<reference evidence="1" key="1">
    <citation type="submission" date="2014-11" db="EMBL/GenBank/DDBJ databases">
        <authorList>
            <person name="Amaro Gonzalez C."/>
        </authorList>
    </citation>
    <scope>NUCLEOTIDE SEQUENCE</scope>
</reference>
<accession>A0A0E9SG51</accession>
<dbReference type="AlphaFoldDB" id="A0A0E9SG51"/>
<sequence>MNTKGHAASDTCPQSSFHSTLLEFQALQKA</sequence>
<name>A0A0E9SG51_ANGAN</name>
<dbReference type="EMBL" id="GBXM01068233">
    <property type="protein sequence ID" value="JAH40344.1"/>
    <property type="molecule type" value="Transcribed_RNA"/>
</dbReference>